<sequence>MRNCTTFSVLDKSCISLELVKNFAMLCHILGLPLQVFEIFTNSVTILMFRNLDLNSSVHTEALSATYMISQLFYFIPRLLGSIGPTPDSEPHDLCLIRTAAYMLNIYKNANSLLITCDIAIQTCVVTVPLDFKGDFTVFRTKIAIAVLVLTSLLCHFPVLVTQGFTTATDDKTNTTRQTTWLCQNRNEKRLLNNTVSNIVYPVAELTSVITLSNELRESATYRDSVLTAKLQPHQNGVQGIKGDGKLSSQQNP</sequence>
<dbReference type="AlphaFoldDB" id="A0AAE1ADT6"/>
<dbReference type="EMBL" id="JAWDGP010002015">
    <property type="protein sequence ID" value="KAK3786079.1"/>
    <property type="molecule type" value="Genomic_DNA"/>
</dbReference>
<evidence type="ECO:0000313" key="1">
    <source>
        <dbReference type="EMBL" id="KAK3786079.1"/>
    </source>
</evidence>
<dbReference type="Gene3D" id="1.20.1070.10">
    <property type="entry name" value="Rhodopsin 7-helix transmembrane proteins"/>
    <property type="match status" value="1"/>
</dbReference>
<reference evidence="1" key="1">
    <citation type="journal article" date="2023" name="G3 (Bethesda)">
        <title>A reference genome for the long-term kleptoplast-retaining sea slug Elysia crispata morphotype clarki.</title>
        <authorList>
            <person name="Eastman K.E."/>
            <person name="Pendleton A.L."/>
            <person name="Shaikh M.A."/>
            <person name="Suttiyut T."/>
            <person name="Ogas R."/>
            <person name="Tomko P."/>
            <person name="Gavelis G."/>
            <person name="Widhalm J.R."/>
            <person name="Wisecaver J.H."/>
        </authorList>
    </citation>
    <scope>NUCLEOTIDE SEQUENCE</scope>
    <source>
        <strain evidence="1">ECLA1</strain>
    </source>
</reference>
<evidence type="ECO:0000313" key="2">
    <source>
        <dbReference type="Proteomes" id="UP001283361"/>
    </source>
</evidence>
<comment type="caution">
    <text evidence="1">The sequence shown here is derived from an EMBL/GenBank/DDBJ whole genome shotgun (WGS) entry which is preliminary data.</text>
</comment>
<accession>A0AAE1ADT6</accession>
<name>A0AAE1ADT6_9GAST</name>
<organism evidence="1 2">
    <name type="scientific">Elysia crispata</name>
    <name type="common">lettuce slug</name>
    <dbReference type="NCBI Taxonomy" id="231223"/>
    <lineage>
        <taxon>Eukaryota</taxon>
        <taxon>Metazoa</taxon>
        <taxon>Spiralia</taxon>
        <taxon>Lophotrochozoa</taxon>
        <taxon>Mollusca</taxon>
        <taxon>Gastropoda</taxon>
        <taxon>Heterobranchia</taxon>
        <taxon>Euthyneura</taxon>
        <taxon>Panpulmonata</taxon>
        <taxon>Sacoglossa</taxon>
        <taxon>Placobranchoidea</taxon>
        <taxon>Plakobranchidae</taxon>
        <taxon>Elysia</taxon>
    </lineage>
</organism>
<proteinExistence type="predicted"/>
<protein>
    <submittedName>
        <fullName evidence="1">Uncharacterized protein</fullName>
    </submittedName>
</protein>
<gene>
    <name evidence="1" type="ORF">RRG08_061104</name>
</gene>
<dbReference type="Proteomes" id="UP001283361">
    <property type="component" value="Unassembled WGS sequence"/>
</dbReference>
<keyword evidence="2" id="KW-1185">Reference proteome</keyword>